<dbReference type="InterPro" id="IPR005467">
    <property type="entry name" value="His_kinase_dom"/>
</dbReference>
<reference evidence="5" key="1">
    <citation type="journal article" date="2020" name="mSystems">
        <title>Genome- and Community-Level Interaction Insights into Carbon Utilization and Element Cycling Functions of Hydrothermarchaeota in Hydrothermal Sediment.</title>
        <authorList>
            <person name="Zhou Z."/>
            <person name="Liu Y."/>
            <person name="Xu W."/>
            <person name="Pan J."/>
            <person name="Luo Z.H."/>
            <person name="Li M."/>
        </authorList>
    </citation>
    <scope>NUCLEOTIDE SEQUENCE [LARGE SCALE GENOMIC DNA]</scope>
    <source>
        <strain evidence="5">HyVt-346</strain>
    </source>
</reference>
<feature type="domain" description="Histidine kinase" evidence="4">
    <location>
        <begin position="227"/>
        <end position="427"/>
    </location>
</feature>
<accession>A0A7V1GE01</accession>
<evidence type="ECO:0000259" key="4">
    <source>
        <dbReference type="PROSITE" id="PS50109"/>
    </source>
</evidence>
<dbReference type="EC" id="2.7.13.3" evidence="2"/>
<protein>
    <recommendedName>
        <fullName evidence="2">histidine kinase</fullName>
        <ecNumber evidence="2">2.7.13.3</ecNumber>
    </recommendedName>
</protein>
<keyword evidence="3" id="KW-0812">Transmembrane</keyword>
<dbReference type="SUPFAM" id="SSF55874">
    <property type="entry name" value="ATPase domain of HSP90 chaperone/DNA topoisomerase II/histidine kinase"/>
    <property type="match status" value="1"/>
</dbReference>
<dbReference type="PANTHER" id="PTHR43065">
    <property type="entry name" value="SENSOR HISTIDINE KINASE"/>
    <property type="match status" value="1"/>
</dbReference>
<feature type="transmembrane region" description="Helical" evidence="3">
    <location>
        <begin position="37"/>
        <end position="56"/>
    </location>
</feature>
<dbReference type="PANTHER" id="PTHR43065:SF51">
    <property type="entry name" value="HISTIDINE KINASE"/>
    <property type="match status" value="1"/>
</dbReference>
<dbReference type="SMART" id="SM00387">
    <property type="entry name" value="HATPase_c"/>
    <property type="match status" value="1"/>
</dbReference>
<gene>
    <name evidence="5" type="ORF">ENH88_08285</name>
</gene>
<keyword evidence="5" id="KW-0808">Transferase</keyword>
<dbReference type="Pfam" id="PF02518">
    <property type="entry name" value="HATPase_c"/>
    <property type="match status" value="1"/>
</dbReference>
<dbReference type="Gene3D" id="1.10.287.130">
    <property type="match status" value="1"/>
</dbReference>
<evidence type="ECO:0000313" key="5">
    <source>
        <dbReference type="EMBL" id="HEA16430.1"/>
    </source>
</evidence>
<name>A0A7V1GE01_9GAMM</name>
<sequence>MPTNQSLEQHLKRYLYLVVFILLTLSILLAISWDLDWFASISLLLPLLTLTVFAVLKSYRLVTDVLDRFGLQLDALANNESNSWHLAKYQGGRITSLKADFNKLSNKIAKNKRHYMQTEEFVFEFVGMLDLPIVILDPHGSVYFTNQAFLNSLTTPDVAGLTANNLGLIYKQGIWQQSDDSCFEQRFHISSQTFWRAGRNYELLTLFSIEQQLRSNEQQVWQRLIRVLNHEVRNSLTPISSMSQSLLLMKQQGQISNAPDLASDMLQVIEKRAQHLLDFVASYSAFSQLPAANKQAVTTEQINLRLHALFPQLVIQATEPQHFNVDLGQLEQALINLIKNAFEAGGNSAPTLSWQQHKDKVVIELLDSGTGISNPDNLFVPFYSTKAQGAGIGLVISRELIRNQGGQLQLLDNPNGQGTQVSIALPI</sequence>
<feature type="transmembrane region" description="Helical" evidence="3">
    <location>
        <begin position="14"/>
        <end position="31"/>
    </location>
</feature>
<comment type="caution">
    <text evidence="5">The sequence shown here is derived from an EMBL/GenBank/DDBJ whole genome shotgun (WGS) entry which is preliminary data.</text>
</comment>
<dbReference type="Proteomes" id="UP000886188">
    <property type="component" value="Unassembled WGS sequence"/>
</dbReference>
<dbReference type="GO" id="GO:0000155">
    <property type="term" value="F:phosphorelay sensor kinase activity"/>
    <property type="evidence" value="ECO:0007669"/>
    <property type="project" value="InterPro"/>
</dbReference>
<dbReference type="SUPFAM" id="SSF47384">
    <property type="entry name" value="Homodimeric domain of signal transducing histidine kinase"/>
    <property type="match status" value="1"/>
</dbReference>
<dbReference type="InterPro" id="IPR036890">
    <property type="entry name" value="HATPase_C_sf"/>
</dbReference>
<comment type="catalytic activity">
    <reaction evidence="1">
        <text>ATP + protein L-histidine = ADP + protein N-phospho-L-histidine.</text>
        <dbReference type="EC" id="2.7.13.3"/>
    </reaction>
</comment>
<dbReference type="RefSeq" id="WP_304181541.1">
    <property type="nucleotide sequence ID" value="NZ_DRGM01000085.1"/>
</dbReference>
<keyword evidence="3" id="KW-0472">Membrane</keyword>
<evidence type="ECO:0000256" key="2">
    <source>
        <dbReference type="ARBA" id="ARBA00012438"/>
    </source>
</evidence>
<dbReference type="InterPro" id="IPR036097">
    <property type="entry name" value="HisK_dim/P_sf"/>
</dbReference>
<evidence type="ECO:0000256" key="3">
    <source>
        <dbReference type="SAM" id="Phobius"/>
    </source>
</evidence>
<keyword evidence="5" id="KW-0418">Kinase</keyword>
<dbReference type="InterPro" id="IPR003594">
    <property type="entry name" value="HATPase_dom"/>
</dbReference>
<dbReference type="AlphaFoldDB" id="A0A7V1GE01"/>
<dbReference type="PRINTS" id="PR00344">
    <property type="entry name" value="BCTRLSENSOR"/>
</dbReference>
<dbReference type="EMBL" id="DRGM01000085">
    <property type="protein sequence ID" value="HEA16430.1"/>
    <property type="molecule type" value="Genomic_DNA"/>
</dbReference>
<evidence type="ECO:0000256" key="1">
    <source>
        <dbReference type="ARBA" id="ARBA00000085"/>
    </source>
</evidence>
<keyword evidence="3" id="KW-1133">Transmembrane helix</keyword>
<proteinExistence type="predicted"/>
<dbReference type="Gene3D" id="3.30.565.10">
    <property type="entry name" value="Histidine kinase-like ATPase, C-terminal domain"/>
    <property type="match status" value="1"/>
</dbReference>
<organism evidence="5">
    <name type="scientific">Pseudoalteromonas prydzensis</name>
    <dbReference type="NCBI Taxonomy" id="182141"/>
    <lineage>
        <taxon>Bacteria</taxon>
        <taxon>Pseudomonadati</taxon>
        <taxon>Pseudomonadota</taxon>
        <taxon>Gammaproteobacteria</taxon>
        <taxon>Alteromonadales</taxon>
        <taxon>Pseudoalteromonadaceae</taxon>
        <taxon>Pseudoalteromonas</taxon>
    </lineage>
</organism>
<dbReference type="InterPro" id="IPR004358">
    <property type="entry name" value="Sig_transdc_His_kin-like_C"/>
</dbReference>
<dbReference type="PROSITE" id="PS50109">
    <property type="entry name" value="HIS_KIN"/>
    <property type="match status" value="1"/>
</dbReference>